<organism evidence="1 2">
    <name type="scientific">Ranitomeya imitator</name>
    <name type="common">mimic poison frog</name>
    <dbReference type="NCBI Taxonomy" id="111125"/>
    <lineage>
        <taxon>Eukaryota</taxon>
        <taxon>Metazoa</taxon>
        <taxon>Chordata</taxon>
        <taxon>Craniata</taxon>
        <taxon>Vertebrata</taxon>
        <taxon>Euteleostomi</taxon>
        <taxon>Amphibia</taxon>
        <taxon>Batrachia</taxon>
        <taxon>Anura</taxon>
        <taxon>Neobatrachia</taxon>
        <taxon>Hyloidea</taxon>
        <taxon>Dendrobatidae</taxon>
        <taxon>Dendrobatinae</taxon>
        <taxon>Ranitomeya</taxon>
    </lineage>
</organism>
<dbReference type="PANTHER" id="PTHR48208:SF2">
    <property type="entry name" value="CENTROMERE PROTEIN I"/>
    <property type="match status" value="1"/>
</dbReference>
<accession>A0ABN9KPB3</accession>
<keyword evidence="2" id="KW-1185">Reference proteome</keyword>
<sequence>MSFKLGVLKTLKQLLQNWLVKNSINPDRESAERSDTISILMASGDALIQFAGGLCASGILSHDSPLLLHIILDFYVLVSNIYIRFNLPLIVLPPPAVFYAALLCTDSVNLDQLCFIMRRFRDNLMMAKKNEQSHMLVNISHQPYQVYNQYLTAMVGCLWTSQAFNQDTHPQGIKMAPELFVQANVPMYKRAFNIIHHPALLGYSVAFLRERLSEEQMFDLHLLKGKYWDIFIEYVSNYGLTDFKLFIERSVKRVHSKKTEQGSLQS</sequence>
<proteinExistence type="predicted"/>
<gene>
    <name evidence="1" type="ORF">RIMI_LOCUS759907</name>
</gene>
<reference evidence="1" key="1">
    <citation type="submission" date="2023-07" db="EMBL/GenBank/DDBJ databases">
        <authorList>
            <person name="Stuckert A."/>
        </authorList>
    </citation>
    <scope>NUCLEOTIDE SEQUENCE</scope>
</reference>
<dbReference type="EMBL" id="CAUEEQ010000948">
    <property type="protein sequence ID" value="CAJ0918358.1"/>
    <property type="molecule type" value="Genomic_DNA"/>
</dbReference>
<dbReference type="PANTHER" id="PTHR48208">
    <property type="entry name" value="CENTROMERE PROTEIN I"/>
    <property type="match status" value="1"/>
</dbReference>
<evidence type="ECO:0000313" key="2">
    <source>
        <dbReference type="Proteomes" id="UP001176940"/>
    </source>
</evidence>
<comment type="caution">
    <text evidence="1">The sequence shown here is derived from an EMBL/GenBank/DDBJ whole genome shotgun (WGS) entry which is preliminary data.</text>
</comment>
<protein>
    <submittedName>
        <fullName evidence="1">Uncharacterized protein</fullName>
    </submittedName>
</protein>
<dbReference type="Proteomes" id="UP001176940">
    <property type="component" value="Unassembled WGS sequence"/>
</dbReference>
<name>A0ABN9KPB3_9NEOB</name>
<evidence type="ECO:0000313" key="1">
    <source>
        <dbReference type="EMBL" id="CAJ0918358.1"/>
    </source>
</evidence>